<dbReference type="InterPro" id="IPR005785">
    <property type="entry name" value="B_amino_transI"/>
</dbReference>
<dbReference type="NCBIfam" id="NF005726">
    <property type="entry name" value="PRK07544.1"/>
    <property type="match status" value="1"/>
</dbReference>
<dbReference type="GO" id="GO:0004084">
    <property type="term" value="F:branched-chain-amino-acid transaminase activity"/>
    <property type="evidence" value="ECO:0007669"/>
    <property type="project" value="UniProtKB-EC"/>
</dbReference>
<comment type="catalytic activity">
    <reaction evidence="14 17">
        <text>L-leucine + 2-oxoglutarate = 4-methyl-2-oxopentanoate + L-glutamate</text>
        <dbReference type="Rhea" id="RHEA:18321"/>
        <dbReference type="ChEBI" id="CHEBI:16810"/>
        <dbReference type="ChEBI" id="CHEBI:17865"/>
        <dbReference type="ChEBI" id="CHEBI:29985"/>
        <dbReference type="ChEBI" id="CHEBI:57427"/>
        <dbReference type="EC" id="2.6.1.42"/>
    </reaction>
</comment>
<keyword evidence="9 17" id="KW-0808">Transferase</keyword>
<dbReference type="Gene3D" id="3.20.10.10">
    <property type="entry name" value="D-amino Acid Aminotransferase, subunit A, domain 2"/>
    <property type="match status" value="1"/>
</dbReference>
<reference evidence="18" key="1">
    <citation type="submission" date="2020-04" db="EMBL/GenBank/DDBJ databases">
        <title>A desert anoxygenic phototrophic bacterium fixes CO2 using RubisCO under aerobic conditions.</title>
        <authorList>
            <person name="Tang K."/>
        </authorList>
    </citation>
    <scope>NUCLEOTIDE SEQUENCE [LARGE SCALE GENOMIC DNA]</scope>
    <source>
        <strain evidence="18">MIMtkB3</strain>
    </source>
</reference>
<keyword evidence="10 16" id="KW-0663">Pyridoxal phosphate</keyword>
<dbReference type="InterPro" id="IPR043132">
    <property type="entry name" value="BCAT-like_C"/>
</dbReference>
<dbReference type="GO" id="GO:0009097">
    <property type="term" value="P:isoleucine biosynthetic process"/>
    <property type="evidence" value="ECO:0007669"/>
    <property type="project" value="UniProtKB-UniPathway"/>
</dbReference>
<comment type="similarity">
    <text evidence="6 15">Belongs to the class-IV pyridoxal-phosphate-dependent aminotransferase family.</text>
</comment>
<keyword evidence="8 17" id="KW-0028">Amino-acid biosynthesis</keyword>
<dbReference type="NCBIfam" id="NF005146">
    <property type="entry name" value="PRK06606.1"/>
    <property type="match status" value="1"/>
</dbReference>
<evidence type="ECO:0000256" key="2">
    <source>
        <dbReference type="ARBA" id="ARBA00003109"/>
    </source>
</evidence>
<evidence type="ECO:0000313" key="18">
    <source>
        <dbReference type="EMBL" id="QJE73434.1"/>
    </source>
</evidence>
<evidence type="ECO:0000256" key="14">
    <source>
        <dbReference type="ARBA" id="ARBA00049229"/>
    </source>
</evidence>
<evidence type="ECO:0000256" key="4">
    <source>
        <dbReference type="ARBA" id="ARBA00004931"/>
    </source>
</evidence>
<dbReference type="AlphaFoldDB" id="A0A858R7T9"/>
<gene>
    <name evidence="17" type="primary">ilvE</name>
    <name evidence="18" type="ORF">HHL28_10325</name>
</gene>
<comment type="pathway">
    <text evidence="5 17">Amino-acid biosynthesis; L-leucine biosynthesis; L-leucine from 3-methyl-2-oxobutanoate: step 4/4.</text>
</comment>
<evidence type="ECO:0000256" key="16">
    <source>
        <dbReference type="RuleBase" id="RU004516"/>
    </source>
</evidence>
<evidence type="ECO:0000256" key="13">
    <source>
        <dbReference type="ARBA" id="ARBA00048798"/>
    </source>
</evidence>
<dbReference type="KEGG" id="acru:HHL28_10325"/>
<evidence type="ECO:0000256" key="17">
    <source>
        <dbReference type="RuleBase" id="RU364094"/>
    </source>
</evidence>
<dbReference type="UniPathway" id="UPA00048">
    <property type="reaction ID" value="UER00073"/>
</dbReference>
<evidence type="ECO:0000256" key="7">
    <source>
        <dbReference type="ARBA" id="ARBA00022576"/>
    </source>
</evidence>
<sequence length="299" mass="33233">MSLIPFHDRDGVIWFDGKLVPWRDAKVHVLTHGLHYGSSVFEGERIYSGRIFKSREHSQRLIRSGEILGMKIPYTAEQIDAAKEETCKAMNLTNGYIRPVAWRGSEMMGVSAQKNTIHLAIAVWEWPSYFSPEARMKGIALQWSKWRRPAPDTAPTAAKAAGLYMICTMSKHAAEQDGFQDALMLDYRGQVAEATGANFFMVKDGAIHTPTPDCFLDGITRRTVIDLAKRRGYTLVERAIFPEELAGASEIFLTGTAAEVTPVGRIGDLTFTPGEVCKTLMTDYDDLVNGRLTLAQAAE</sequence>
<evidence type="ECO:0000256" key="12">
    <source>
        <dbReference type="ARBA" id="ARBA00048212"/>
    </source>
</evidence>
<keyword evidence="19" id="KW-1185">Reference proteome</keyword>
<evidence type="ECO:0000256" key="8">
    <source>
        <dbReference type="ARBA" id="ARBA00022605"/>
    </source>
</evidence>
<dbReference type="UniPathway" id="UPA00049">
    <property type="reaction ID" value="UER00062"/>
</dbReference>
<accession>A0A858R7T9</accession>
<dbReference type="EC" id="2.6.1.42" evidence="17"/>
<dbReference type="PANTHER" id="PTHR42743:SF11">
    <property type="entry name" value="AMINODEOXYCHORISMATE LYASE"/>
    <property type="match status" value="1"/>
</dbReference>
<dbReference type="Gene3D" id="3.30.470.10">
    <property type="match status" value="1"/>
</dbReference>
<dbReference type="PROSITE" id="PS00770">
    <property type="entry name" value="AA_TRANSFER_CLASS_4"/>
    <property type="match status" value="1"/>
</dbReference>
<protein>
    <recommendedName>
        <fullName evidence="17">Branched-chain-amino-acid aminotransferase</fullName>
        <shortName evidence="17">BCAT</shortName>
        <ecNumber evidence="17">2.6.1.42</ecNumber>
    </recommendedName>
</protein>
<dbReference type="NCBIfam" id="TIGR01122">
    <property type="entry name" value="ilvE_I"/>
    <property type="match status" value="1"/>
</dbReference>
<dbReference type="InterPro" id="IPR050571">
    <property type="entry name" value="Class-IV_PLP-Dep_Aminotrnsfr"/>
</dbReference>
<evidence type="ECO:0000256" key="5">
    <source>
        <dbReference type="ARBA" id="ARBA00005072"/>
    </source>
</evidence>
<evidence type="ECO:0000313" key="19">
    <source>
        <dbReference type="Proteomes" id="UP000501891"/>
    </source>
</evidence>
<dbReference type="PANTHER" id="PTHR42743">
    <property type="entry name" value="AMINO-ACID AMINOTRANSFERASE"/>
    <property type="match status" value="1"/>
</dbReference>
<dbReference type="InterPro" id="IPR018300">
    <property type="entry name" value="Aminotrans_IV_CS"/>
</dbReference>
<comment type="cofactor">
    <cofactor evidence="1 16">
        <name>pyridoxal 5'-phosphate</name>
        <dbReference type="ChEBI" id="CHEBI:597326"/>
    </cofactor>
</comment>
<evidence type="ECO:0000256" key="10">
    <source>
        <dbReference type="ARBA" id="ARBA00022898"/>
    </source>
</evidence>
<evidence type="ECO:0000256" key="3">
    <source>
        <dbReference type="ARBA" id="ARBA00004824"/>
    </source>
</evidence>
<dbReference type="Proteomes" id="UP000501891">
    <property type="component" value="Chromosome"/>
</dbReference>
<dbReference type="InterPro" id="IPR043131">
    <property type="entry name" value="BCAT-like_N"/>
</dbReference>
<comment type="catalytic activity">
    <reaction evidence="13 17">
        <text>L-isoleucine + 2-oxoglutarate = (S)-3-methyl-2-oxopentanoate + L-glutamate</text>
        <dbReference type="Rhea" id="RHEA:24801"/>
        <dbReference type="ChEBI" id="CHEBI:16810"/>
        <dbReference type="ChEBI" id="CHEBI:29985"/>
        <dbReference type="ChEBI" id="CHEBI:35146"/>
        <dbReference type="ChEBI" id="CHEBI:58045"/>
        <dbReference type="EC" id="2.6.1.42"/>
    </reaction>
</comment>
<dbReference type="FunFam" id="3.20.10.10:FF:000002">
    <property type="entry name" value="D-alanine aminotransferase"/>
    <property type="match status" value="1"/>
</dbReference>
<dbReference type="GO" id="GO:0009099">
    <property type="term" value="P:L-valine biosynthetic process"/>
    <property type="evidence" value="ECO:0007669"/>
    <property type="project" value="UniProtKB-UniPathway"/>
</dbReference>
<dbReference type="GO" id="GO:0009098">
    <property type="term" value="P:L-leucine biosynthetic process"/>
    <property type="evidence" value="ECO:0007669"/>
    <property type="project" value="UniProtKB-UniPathway"/>
</dbReference>
<proteinExistence type="inferred from homology"/>
<evidence type="ECO:0000256" key="9">
    <source>
        <dbReference type="ARBA" id="ARBA00022679"/>
    </source>
</evidence>
<name>A0A858R7T9_9PROT</name>
<comment type="pathway">
    <text evidence="4 17">Amino-acid biosynthesis; L-valine biosynthesis; L-valine from pyruvate: step 4/4.</text>
</comment>
<comment type="function">
    <text evidence="2 17">Acts on leucine, isoleucine and valine.</text>
</comment>
<comment type="catalytic activity">
    <reaction evidence="12 17">
        <text>L-valine + 2-oxoglutarate = 3-methyl-2-oxobutanoate + L-glutamate</text>
        <dbReference type="Rhea" id="RHEA:24813"/>
        <dbReference type="ChEBI" id="CHEBI:11851"/>
        <dbReference type="ChEBI" id="CHEBI:16810"/>
        <dbReference type="ChEBI" id="CHEBI:29985"/>
        <dbReference type="ChEBI" id="CHEBI:57762"/>
        <dbReference type="EC" id="2.6.1.42"/>
    </reaction>
</comment>
<organism evidence="18 19">
    <name type="scientific">Aerophototrophica crusticola</name>
    <dbReference type="NCBI Taxonomy" id="1709002"/>
    <lineage>
        <taxon>Bacteria</taxon>
        <taxon>Pseudomonadati</taxon>
        <taxon>Pseudomonadota</taxon>
        <taxon>Alphaproteobacteria</taxon>
        <taxon>Rhodospirillales</taxon>
        <taxon>Rhodospirillaceae</taxon>
        <taxon>Aerophototrophica</taxon>
    </lineage>
</organism>
<dbReference type="Pfam" id="PF01063">
    <property type="entry name" value="Aminotran_4"/>
    <property type="match status" value="1"/>
</dbReference>
<evidence type="ECO:0000256" key="15">
    <source>
        <dbReference type="RuleBase" id="RU004106"/>
    </source>
</evidence>
<dbReference type="UniPathway" id="UPA00047">
    <property type="reaction ID" value="UER00058"/>
</dbReference>
<dbReference type="InterPro" id="IPR036038">
    <property type="entry name" value="Aminotransferase-like"/>
</dbReference>
<evidence type="ECO:0000256" key="6">
    <source>
        <dbReference type="ARBA" id="ARBA00009320"/>
    </source>
</evidence>
<comment type="pathway">
    <text evidence="3 17">Amino-acid biosynthesis; L-isoleucine biosynthesis; L-isoleucine from 2-oxobutanoate: step 4/4.</text>
</comment>
<dbReference type="InterPro" id="IPR001544">
    <property type="entry name" value="Aminotrans_IV"/>
</dbReference>
<dbReference type="EMBL" id="CP051775">
    <property type="protein sequence ID" value="QJE73434.1"/>
    <property type="molecule type" value="Genomic_DNA"/>
</dbReference>
<keyword evidence="7 17" id="KW-0032">Aminotransferase</keyword>
<dbReference type="SUPFAM" id="SSF56752">
    <property type="entry name" value="D-aminoacid aminotransferase-like PLP-dependent enzymes"/>
    <property type="match status" value="1"/>
</dbReference>
<evidence type="ECO:0000256" key="1">
    <source>
        <dbReference type="ARBA" id="ARBA00001933"/>
    </source>
</evidence>
<evidence type="ECO:0000256" key="11">
    <source>
        <dbReference type="ARBA" id="ARBA00023304"/>
    </source>
</evidence>
<keyword evidence="11 17" id="KW-0100">Branched-chain amino acid biosynthesis</keyword>